<comment type="caution">
    <text evidence="2">The sequence shown here is derived from an EMBL/GenBank/DDBJ whole genome shotgun (WGS) entry which is preliminary data.</text>
</comment>
<protein>
    <submittedName>
        <fullName evidence="2">Uncharacterized protein</fullName>
    </submittedName>
</protein>
<evidence type="ECO:0000256" key="1">
    <source>
        <dbReference type="SAM" id="MobiDB-lite"/>
    </source>
</evidence>
<proteinExistence type="predicted"/>
<dbReference type="Proteomes" id="UP001420932">
    <property type="component" value="Unassembled WGS sequence"/>
</dbReference>
<feature type="compositionally biased region" description="Polar residues" evidence="1">
    <location>
        <begin position="1"/>
        <end position="12"/>
    </location>
</feature>
<organism evidence="2 3">
    <name type="scientific">Stephania yunnanensis</name>
    <dbReference type="NCBI Taxonomy" id="152371"/>
    <lineage>
        <taxon>Eukaryota</taxon>
        <taxon>Viridiplantae</taxon>
        <taxon>Streptophyta</taxon>
        <taxon>Embryophyta</taxon>
        <taxon>Tracheophyta</taxon>
        <taxon>Spermatophyta</taxon>
        <taxon>Magnoliopsida</taxon>
        <taxon>Ranunculales</taxon>
        <taxon>Menispermaceae</taxon>
        <taxon>Menispermoideae</taxon>
        <taxon>Cissampelideae</taxon>
        <taxon>Stephania</taxon>
    </lineage>
</organism>
<sequence>MADLTNADSNPRLSVDTHPHCCHGRPRSRSLADSFGYGFVRFGSGSEDVQSVRF</sequence>
<keyword evidence="3" id="KW-1185">Reference proteome</keyword>
<reference evidence="2 3" key="1">
    <citation type="submission" date="2024-01" db="EMBL/GenBank/DDBJ databases">
        <title>Genome assemblies of Stephania.</title>
        <authorList>
            <person name="Yang L."/>
        </authorList>
    </citation>
    <scope>NUCLEOTIDE SEQUENCE [LARGE SCALE GENOMIC DNA]</scope>
    <source>
        <strain evidence="2">YNDBR</strain>
        <tissue evidence="2">Leaf</tissue>
    </source>
</reference>
<dbReference type="EMBL" id="JBBNAF010000013">
    <property type="protein sequence ID" value="KAK9086811.1"/>
    <property type="molecule type" value="Genomic_DNA"/>
</dbReference>
<evidence type="ECO:0000313" key="2">
    <source>
        <dbReference type="EMBL" id="KAK9086811.1"/>
    </source>
</evidence>
<gene>
    <name evidence="2" type="ORF">Syun_029205</name>
</gene>
<name>A0AAP0E575_9MAGN</name>
<accession>A0AAP0E575</accession>
<dbReference type="AlphaFoldDB" id="A0AAP0E575"/>
<evidence type="ECO:0000313" key="3">
    <source>
        <dbReference type="Proteomes" id="UP001420932"/>
    </source>
</evidence>
<feature type="region of interest" description="Disordered" evidence="1">
    <location>
        <begin position="1"/>
        <end position="27"/>
    </location>
</feature>